<keyword evidence="2" id="KW-1185">Reference proteome</keyword>
<proteinExistence type="predicted"/>
<sequence>MASEIKAAERAVTRGLTRASSGLQRELRGQARRAALGVGVEKAWSMNRYPRARNSINAATLVFSKAQRIHDAFSADRTIRAQNGRWLVIPLDAAKARGWDHSRRMSKGNRARRYAETQAAEQTLGALAFVRLAGDRALLVHREGKGKPTPVFLLVKQVSLRKRFDINEPARKWHDRAPGYILREWERATA</sequence>
<dbReference type="Proteomes" id="UP000480854">
    <property type="component" value="Unassembled WGS sequence"/>
</dbReference>
<comment type="caution">
    <text evidence="1">The sequence shown here is derived from an EMBL/GenBank/DDBJ whole genome shotgun (WGS) entry which is preliminary data.</text>
</comment>
<evidence type="ECO:0000313" key="2">
    <source>
        <dbReference type="Proteomes" id="UP000480854"/>
    </source>
</evidence>
<name>A0A9W7KQL1_9PROT</name>
<accession>A0A9W7KQL1</accession>
<evidence type="ECO:0000313" key="1">
    <source>
        <dbReference type="EMBL" id="KAA0677781.1"/>
    </source>
</evidence>
<gene>
    <name evidence="1" type="ORF">DS843_21925</name>
</gene>
<dbReference type="InterPro" id="IPR045622">
    <property type="entry name" value="DUF6441"/>
</dbReference>
<protein>
    <submittedName>
        <fullName evidence="1">Uncharacterized protein</fullName>
    </submittedName>
</protein>
<dbReference type="Pfam" id="PF20039">
    <property type="entry name" value="DUF6441"/>
    <property type="match status" value="2"/>
</dbReference>
<organism evidence="1 2">
    <name type="scientific">Roseomonas genomospecies 6</name>
    <dbReference type="NCBI Taxonomy" id="214106"/>
    <lineage>
        <taxon>Bacteria</taxon>
        <taxon>Pseudomonadati</taxon>
        <taxon>Pseudomonadota</taxon>
        <taxon>Alphaproteobacteria</taxon>
        <taxon>Acetobacterales</taxon>
        <taxon>Roseomonadaceae</taxon>
        <taxon>Roseomonas</taxon>
    </lineage>
</organism>
<dbReference type="EMBL" id="QOKW01000021">
    <property type="protein sequence ID" value="KAA0677781.1"/>
    <property type="molecule type" value="Genomic_DNA"/>
</dbReference>
<dbReference type="AlphaFoldDB" id="A0A9W7KQL1"/>
<reference evidence="1 2" key="1">
    <citation type="submission" date="2018-07" db="EMBL/GenBank/DDBJ databases">
        <title>Genome sequence of Azospirillum sp. ATCC 49961.</title>
        <authorList>
            <person name="Sant'Anna F.H."/>
            <person name="Baldani J.I."/>
            <person name="Zilli J.E."/>
            <person name="Reis V.M."/>
            <person name="Hartmann A."/>
            <person name="Cruz L."/>
            <person name="de Souza E.M."/>
            <person name="de Oliveira Pedrosa F."/>
            <person name="Passaglia L.M.P."/>
        </authorList>
    </citation>
    <scope>NUCLEOTIDE SEQUENCE [LARGE SCALE GENOMIC DNA]</scope>
    <source>
        <strain evidence="1 2">ATCC 49961</strain>
    </source>
</reference>